<keyword evidence="6 7" id="KW-0472">Membrane</keyword>
<dbReference type="GO" id="GO:0005886">
    <property type="term" value="C:plasma membrane"/>
    <property type="evidence" value="ECO:0007669"/>
    <property type="project" value="UniProtKB-SubCell"/>
</dbReference>
<feature type="transmembrane region" description="Helical" evidence="7">
    <location>
        <begin position="333"/>
        <end position="356"/>
    </location>
</feature>
<evidence type="ECO:0000256" key="6">
    <source>
        <dbReference type="ARBA" id="ARBA00023136"/>
    </source>
</evidence>
<keyword evidence="3" id="KW-0997">Cell inner membrane</keyword>
<accession>A0A943G059</accession>
<evidence type="ECO:0000256" key="5">
    <source>
        <dbReference type="ARBA" id="ARBA00022989"/>
    </source>
</evidence>
<dbReference type="AlphaFoldDB" id="A0A943G059"/>
<evidence type="ECO:0000256" key="2">
    <source>
        <dbReference type="ARBA" id="ARBA00022475"/>
    </source>
</evidence>
<evidence type="ECO:0000256" key="4">
    <source>
        <dbReference type="ARBA" id="ARBA00022692"/>
    </source>
</evidence>
<evidence type="ECO:0000313" key="10">
    <source>
        <dbReference type="Proteomes" id="UP000733372"/>
    </source>
</evidence>
<name>A0A943G059_9FIRM</name>
<dbReference type="PANTHER" id="PTHR33362">
    <property type="entry name" value="SIALIC ACID TRAP TRANSPORTER PERMEASE PROTEIN SIAT-RELATED"/>
    <property type="match status" value="1"/>
</dbReference>
<keyword evidence="5 7" id="KW-1133">Transmembrane helix</keyword>
<feature type="transmembrane region" description="Helical" evidence="7">
    <location>
        <begin position="368"/>
        <end position="396"/>
    </location>
</feature>
<dbReference type="PIRSF" id="PIRSF006066">
    <property type="entry name" value="HI0050"/>
    <property type="match status" value="1"/>
</dbReference>
<sequence>MTALQALLIFLISFMVVAVLFKMPVSFALGASSLLVLAFGGYNLVTVPQFAFSGLDSFALLAIPFYIFAGVIMEYSGISKMLIDWIKSFVGRIRGATGVITICACMAFGVLTGSAMATISAIGKMMVPELEKEGYPKAYNSALLAATCFLGILIPPSVPGIMYALASGGKISEIWMSTVGPAFIFAVGYFVINYFRIGRHQVKPEKVNVAFSEKARQIGKSTFYAIPALLMPIIIYGAIYGGFCTVTEAGAVSCVYGILYFAVLKLIDKKKIQITFWRCCAIAGASTAVIGLLNAFSAVAGKVMTLAGISSFLSNLITANISSRGGFLLMINILFLFMGTFMDINATILIMTPLLLPVAQTYGISTVHFGAIMLVNMCVGFLTPPFAVGIFVSTKIAHSTFGETVKEAIPFMGVGLIAILVTTLCPQYINFFVNLLA</sequence>
<gene>
    <name evidence="9" type="ORF">KHW66_07125</name>
</gene>
<evidence type="ECO:0000256" key="7">
    <source>
        <dbReference type="SAM" id="Phobius"/>
    </source>
</evidence>
<organism evidence="9 10">
    <name type="scientific">Faecalibacterium prausnitzii</name>
    <dbReference type="NCBI Taxonomy" id="853"/>
    <lineage>
        <taxon>Bacteria</taxon>
        <taxon>Bacillati</taxon>
        <taxon>Bacillota</taxon>
        <taxon>Clostridia</taxon>
        <taxon>Eubacteriales</taxon>
        <taxon>Oscillospiraceae</taxon>
        <taxon>Faecalibacterium</taxon>
    </lineage>
</organism>
<dbReference type="EMBL" id="JAGZAM010000011">
    <property type="protein sequence ID" value="MBS5687794.1"/>
    <property type="molecule type" value="Genomic_DNA"/>
</dbReference>
<evidence type="ECO:0000259" key="8">
    <source>
        <dbReference type="Pfam" id="PF06808"/>
    </source>
</evidence>
<feature type="transmembrane region" description="Helical" evidence="7">
    <location>
        <begin position="142"/>
        <end position="162"/>
    </location>
</feature>
<comment type="caution">
    <text evidence="9">The sequence shown here is derived from an EMBL/GenBank/DDBJ whole genome shotgun (WGS) entry which is preliminary data.</text>
</comment>
<dbReference type="RefSeq" id="WP_270662989.1">
    <property type="nucleotide sequence ID" value="NZ_CP170812.1"/>
</dbReference>
<dbReference type="NCBIfam" id="TIGR00786">
    <property type="entry name" value="dctM"/>
    <property type="match status" value="1"/>
</dbReference>
<dbReference type="InterPro" id="IPR004681">
    <property type="entry name" value="TRAP_DctM"/>
</dbReference>
<dbReference type="Pfam" id="PF06808">
    <property type="entry name" value="DctM"/>
    <property type="match status" value="1"/>
</dbReference>
<dbReference type="Proteomes" id="UP000733372">
    <property type="component" value="Unassembled WGS sequence"/>
</dbReference>
<feature type="transmembrane region" description="Helical" evidence="7">
    <location>
        <begin position="408"/>
        <end position="429"/>
    </location>
</feature>
<dbReference type="GO" id="GO:0022857">
    <property type="term" value="F:transmembrane transporter activity"/>
    <property type="evidence" value="ECO:0007669"/>
    <property type="project" value="TreeGrafter"/>
</dbReference>
<feature type="transmembrane region" description="Helical" evidence="7">
    <location>
        <begin position="249"/>
        <end position="267"/>
    </location>
</feature>
<proteinExistence type="predicted"/>
<keyword evidence="4 7" id="KW-0812">Transmembrane</keyword>
<protein>
    <submittedName>
        <fullName evidence="9">TRAP transporter large permease subunit</fullName>
    </submittedName>
</protein>
<feature type="transmembrane region" description="Helical" evidence="7">
    <location>
        <begin position="279"/>
        <end position="297"/>
    </location>
</feature>
<dbReference type="InterPro" id="IPR010656">
    <property type="entry name" value="DctM"/>
</dbReference>
<feature type="transmembrane region" description="Helical" evidence="7">
    <location>
        <begin position="303"/>
        <end position="321"/>
    </location>
</feature>
<feature type="transmembrane region" description="Helical" evidence="7">
    <location>
        <begin position="223"/>
        <end position="243"/>
    </location>
</feature>
<feature type="transmembrane region" description="Helical" evidence="7">
    <location>
        <begin position="28"/>
        <end position="45"/>
    </location>
</feature>
<feature type="transmembrane region" description="Helical" evidence="7">
    <location>
        <begin position="174"/>
        <end position="195"/>
    </location>
</feature>
<feature type="domain" description="TRAP C4-dicarboxylate transport system permease DctM subunit" evidence="8">
    <location>
        <begin position="14"/>
        <end position="427"/>
    </location>
</feature>
<comment type="subcellular location">
    <subcellularLocation>
        <location evidence="1">Cell inner membrane</location>
        <topology evidence="1">Multi-pass membrane protein</topology>
    </subcellularLocation>
</comment>
<evidence type="ECO:0000256" key="1">
    <source>
        <dbReference type="ARBA" id="ARBA00004429"/>
    </source>
</evidence>
<feature type="transmembrane region" description="Helical" evidence="7">
    <location>
        <begin position="98"/>
        <end position="122"/>
    </location>
</feature>
<reference evidence="9" key="1">
    <citation type="submission" date="2021-02" db="EMBL/GenBank/DDBJ databases">
        <title>Infant gut strain persistence is associated with maternal origin, phylogeny, and functional potential including surface adhesion and iron acquisition.</title>
        <authorList>
            <person name="Lou Y.C."/>
        </authorList>
    </citation>
    <scope>NUCLEOTIDE SEQUENCE</scope>
    <source>
        <strain evidence="9">L3_101_367G1_dasL3_101_367G1_metabat.metabat.26</strain>
    </source>
</reference>
<evidence type="ECO:0000256" key="3">
    <source>
        <dbReference type="ARBA" id="ARBA00022519"/>
    </source>
</evidence>
<feature type="transmembrane region" description="Helical" evidence="7">
    <location>
        <begin position="57"/>
        <end position="78"/>
    </location>
</feature>
<evidence type="ECO:0000313" key="9">
    <source>
        <dbReference type="EMBL" id="MBS5687794.1"/>
    </source>
</evidence>
<keyword evidence="2" id="KW-1003">Cell membrane</keyword>